<protein>
    <submittedName>
        <fullName evidence="1">Uncharacterized protein</fullName>
    </submittedName>
</protein>
<evidence type="ECO:0000313" key="1">
    <source>
        <dbReference type="EMBL" id="KAG0428163.1"/>
    </source>
</evidence>
<dbReference type="EMBL" id="JABSTQ010009559">
    <property type="protein sequence ID" value="KAG0428163.1"/>
    <property type="molecule type" value="Genomic_DNA"/>
</dbReference>
<reference evidence="1 2" key="1">
    <citation type="journal article" date="2020" name="Cell">
        <title>Large-Scale Comparative Analyses of Tick Genomes Elucidate Their Genetic Diversity and Vector Capacities.</title>
        <authorList>
            <consortium name="Tick Genome and Microbiome Consortium (TIGMIC)"/>
            <person name="Jia N."/>
            <person name="Wang J."/>
            <person name="Shi W."/>
            <person name="Du L."/>
            <person name="Sun Y."/>
            <person name="Zhan W."/>
            <person name="Jiang J.F."/>
            <person name="Wang Q."/>
            <person name="Zhang B."/>
            <person name="Ji P."/>
            <person name="Bell-Sakyi L."/>
            <person name="Cui X.M."/>
            <person name="Yuan T.T."/>
            <person name="Jiang B.G."/>
            <person name="Yang W.F."/>
            <person name="Lam T.T."/>
            <person name="Chang Q.C."/>
            <person name="Ding S.J."/>
            <person name="Wang X.J."/>
            <person name="Zhu J.G."/>
            <person name="Ruan X.D."/>
            <person name="Zhao L."/>
            <person name="Wei J.T."/>
            <person name="Ye R.Z."/>
            <person name="Que T.C."/>
            <person name="Du C.H."/>
            <person name="Zhou Y.H."/>
            <person name="Cheng J.X."/>
            <person name="Dai P.F."/>
            <person name="Guo W.B."/>
            <person name="Han X.H."/>
            <person name="Huang E.J."/>
            <person name="Li L.F."/>
            <person name="Wei W."/>
            <person name="Gao Y.C."/>
            <person name="Liu J.Z."/>
            <person name="Shao H.Z."/>
            <person name="Wang X."/>
            <person name="Wang C.C."/>
            <person name="Yang T.C."/>
            <person name="Huo Q.B."/>
            <person name="Li W."/>
            <person name="Chen H.Y."/>
            <person name="Chen S.E."/>
            <person name="Zhou L.G."/>
            <person name="Ni X.B."/>
            <person name="Tian J.H."/>
            <person name="Sheng Y."/>
            <person name="Liu T."/>
            <person name="Pan Y.S."/>
            <person name="Xia L.Y."/>
            <person name="Li J."/>
            <person name="Zhao F."/>
            <person name="Cao W.C."/>
        </authorList>
    </citation>
    <scope>NUCLEOTIDE SEQUENCE [LARGE SCALE GENOMIC DNA]</scope>
    <source>
        <tissue evidence="1">Larvae</tissue>
    </source>
</reference>
<sequence>MNTGVALVLCAGLACATASDSAQAPLVMTRLGPVVGTRLTERGSVVDAYLGIPFAEPPVGERRFLKPVAAEPWTGVFNATSQNKGCVQTDMPITPTVSFDMSETTEDCLYLNVWVPERACDNKAKDPCDKLLPVFVFLYGGFFGWGSTSLFVFDGVHFASRSKLIVITFNYRVNVFGFLNASSPVAPGNMGLYDQLEALRWIRDNVQAFGGDPDMVTIGGQSAGAISASYHMMSDLSKGLFKRAALLSGTPSTIAYSYFIDQLENIRSISHFSSRTGLIFVSFNFRVGVLGFLNSSSSEAPGNMGLYDLVEVLRWIKKNIQLFGEDPTAVTLAGEIALAISVSYHLMSKLNEGFFKRAAIMSGTPLTVAFTEGLDHHETFRRTAQFFNCFDFYAPWQSQISKILNCLPQVNTHEIYRKMEKELNFRYINLLPNYGDKFLPSWPTDTDNAKTSAKDVLIGTVLNDGVYLVQQLFKQVPWAGLIDGRTLFISMLRTLYGVALHLGARLAKEHFRNRNSADLLLTSQLLSAATADAGLDCAADEFGLAAVRNGARVFRYLFARRPSYSR</sequence>
<accession>A0AC60Q3B9</accession>
<name>A0AC60Q3B9_IXOPE</name>
<dbReference type="Proteomes" id="UP000805193">
    <property type="component" value="Unassembled WGS sequence"/>
</dbReference>
<proteinExistence type="predicted"/>
<organism evidence="1 2">
    <name type="scientific">Ixodes persulcatus</name>
    <name type="common">Taiga tick</name>
    <dbReference type="NCBI Taxonomy" id="34615"/>
    <lineage>
        <taxon>Eukaryota</taxon>
        <taxon>Metazoa</taxon>
        <taxon>Ecdysozoa</taxon>
        <taxon>Arthropoda</taxon>
        <taxon>Chelicerata</taxon>
        <taxon>Arachnida</taxon>
        <taxon>Acari</taxon>
        <taxon>Parasitiformes</taxon>
        <taxon>Ixodida</taxon>
        <taxon>Ixodoidea</taxon>
        <taxon>Ixodidae</taxon>
        <taxon>Ixodinae</taxon>
        <taxon>Ixodes</taxon>
    </lineage>
</organism>
<keyword evidence="2" id="KW-1185">Reference proteome</keyword>
<gene>
    <name evidence="1" type="ORF">HPB47_024837</name>
</gene>
<evidence type="ECO:0000313" key="2">
    <source>
        <dbReference type="Proteomes" id="UP000805193"/>
    </source>
</evidence>
<comment type="caution">
    <text evidence="1">The sequence shown here is derived from an EMBL/GenBank/DDBJ whole genome shotgun (WGS) entry which is preliminary data.</text>
</comment>